<keyword evidence="2" id="KW-0732">Signal</keyword>
<dbReference type="PROSITE" id="PS51257">
    <property type="entry name" value="PROKAR_LIPOPROTEIN"/>
    <property type="match status" value="1"/>
</dbReference>
<dbReference type="RefSeq" id="WP_093338820.1">
    <property type="nucleotide sequence ID" value="NZ_FOUY01000005.1"/>
</dbReference>
<feature type="chain" id="PRO_5038391087" description="Lipoprotein LprG" evidence="2">
    <location>
        <begin position="25"/>
        <end position="246"/>
    </location>
</feature>
<dbReference type="STRING" id="260086.SAMN05216207_100528"/>
<proteinExistence type="predicted"/>
<organism evidence="3 4">
    <name type="scientific">Pseudonocardia ammonioxydans</name>
    <dbReference type="NCBI Taxonomy" id="260086"/>
    <lineage>
        <taxon>Bacteria</taxon>
        <taxon>Bacillati</taxon>
        <taxon>Actinomycetota</taxon>
        <taxon>Actinomycetes</taxon>
        <taxon>Pseudonocardiales</taxon>
        <taxon>Pseudonocardiaceae</taxon>
        <taxon>Pseudonocardia</taxon>
    </lineage>
</organism>
<evidence type="ECO:0000313" key="4">
    <source>
        <dbReference type="Proteomes" id="UP000199614"/>
    </source>
</evidence>
<feature type="signal peptide" evidence="2">
    <location>
        <begin position="1"/>
        <end position="24"/>
    </location>
</feature>
<accession>A0A1I4UVQ8</accession>
<protein>
    <recommendedName>
        <fullName evidence="5">Lipoprotein LprG</fullName>
    </recommendedName>
</protein>
<dbReference type="AlphaFoldDB" id="A0A1I4UVQ8"/>
<evidence type="ECO:0000313" key="3">
    <source>
        <dbReference type="EMBL" id="SFM93097.1"/>
    </source>
</evidence>
<sequence length="246" mass="24394">MSRAVRTVLAAVLALVLAGCTGGAGPSGGAAPNPPPAPRDVVAGAGQALADAGSARVTVALDGGPTGRVQASGPVRFAPIAADLSVALGTRGAQVRVLGDDAWFRLGGAERWQRLSAGMLPLGAVTGVLHTAPGLRDVAEQPGREDVEGVPAVRYTGTVDLAAARDAAPDPAIAPRLDELAGLVSPAPRVTAWLGAPDAPPADRGRLLRLSLEPTTPGGEQATPAPGAVTIGFADPGVPVEVTPPE</sequence>
<evidence type="ECO:0008006" key="5">
    <source>
        <dbReference type="Google" id="ProtNLM"/>
    </source>
</evidence>
<reference evidence="3 4" key="1">
    <citation type="submission" date="2016-10" db="EMBL/GenBank/DDBJ databases">
        <authorList>
            <person name="de Groot N.N."/>
        </authorList>
    </citation>
    <scope>NUCLEOTIDE SEQUENCE [LARGE SCALE GENOMIC DNA]</scope>
    <source>
        <strain evidence="3 4">CGMCC 4.1877</strain>
    </source>
</reference>
<feature type="region of interest" description="Disordered" evidence="1">
    <location>
        <begin position="212"/>
        <end position="246"/>
    </location>
</feature>
<gene>
    <name evidence="3" type="ORF">SAMN05216207_100528</name>
</gene>
<evidence type="ECO:0000256" key="1">
    <source>
        <dbReference type="SAM" id="MobiDB-lite"/>
    </source>
</evidence>
<dbReference type="SUPFAM" id="SSF89392">
    <property type="entry name" value="Prokaryotic lipoproteins and lipoprotein localization factors"/>
    <property type="match status" value="1"/>
</dbReference>
<keyword evidence="4" id="KW-1185">Reference proteome</keyword>
<dbReference type="InterPro" id="IPR029046">
    <property type="entry name" value="LolA/LolB/LppX"/>
</dbReference>
<dbReference type="OrthoDB" id="3576195at2"/>
<name>A0A1I4UVQ8_PSUAM</name>
<dbReference type="Proteomes" id="UP000199614">
    <property type="component" value="Unassembled WGS sequence"/>
</dbReference>
<dbReference type="Gene3D" id="2.50.20.20">
    <property type="match status" value="1"/>
</dbReference>
<dbReference type="EMBL" id="FOUY01000005">
    <property type="protein sequence ID" value="SFM93097.1"/>
    <property type="molecule type" value="Genomic_DNA"/>
</dbReference>
<evidence type="ECO:0000256" key="2">
    <source>
        <dbReference type="SAM" id="SignalP"/>
    </source>
</evidence>